<feature type="region of interest" description="Disordered" evidence="6">
    <location>
        <begin position="127"/>
        <end position="149"/>
    </location>
</feature>
<dbReference type="FunFam" id="3.90.1030.10:FF:000001">
    <property type="entry name" value="50S ribosomal protein L17"/>
    <property type="match status" value="1"/>
</dbReference>
<gene>
    <name evidence="4" type="primary">rplQ</name>
    <name evidence="7" type="ORF">LNTAR_05256</name>
</gene>
<dbReference type="GO" id="GO:0022625">
    <property type="term" value="C:cytosolic large ribosomal subunit"/>
    <property type="evidence" value="ECO:0007669"/>
    <property type="project" value="TreeGrafter"/>
</dbReference>
<evidence type="ECO:0000313" key="8">
    <source>
        <dbReference type="Proteomes" id="UP000004947"/>
    </source>
</evidence>
<dbReference type="RefSeq" id="WP_007278797.1">
    <property type="nucleotide sequence ID" value="NZ_ABCK01000009.1"/>
</dbReference>
<evidence type="ECO:0000256" key="3">
    <source>
        <dbReference type="ARBA" id="ARBA00023274"/>
    </source>
</evidence>
<comment type="subunit">
    <text evidence="4">Part of the 50S ribosomal subunit. Contacts protein L32.</text>
</comment>
<dbReference type="Gene3D" id="3.90.1030.10">
    <property type="entry name" value="Ribosomal protein L17"/>
    <property type="match status" value="1"/>
</dbReference>
<comment type="similarity">
    <text evidence="1 4 5">Belongs to the bacterial ribosomal protein bL17 family.</text>
</comment>
<protein>
    <recommendedName>
        <fullName evidence="4">Large ribosomal subunit protein bL17</fullName>
    </recommendedName>
</protein>
<proteinExistence type="inferred from homology"/>
<evidence type="ECO:0000256" key="6">
    <source>
        <dbReference type="SAM" id="MobiDB-lite"/>
    </source>
</evidence>
<dbReference type="GO" id="GO:0006412">
    <property type="term" value="P:translation"/>
    <property type="evidence" value="ECO:0007669"/>
    <property type="project" value="UniProtKB-UniRule"/>
</dbReference>
<dbReference type="Proteomes" id="UP000004947">
    <property type="component" value="Unassembled WGS sequence"/>
</dbReference>
<dbReference type="GO" id="GO:0003735">
    <property type="term" value="F:structural constituent of ribosome"/>
    <property type="evidence" value="ECO:0007669"/>
    <property type="project" value="InterPro"/>
</dbReference>
<reference evidence="7 8" key="1">
    <citation type="journal article" date="2010" name="J. Bacteriol.">
        <title>Genome sequence of Lentisphaera araneosa HTCC2155T, the type species of the order Lentisphaerales in the phylum Lentisphaerae.</title>
        <authorList>
            <person name="Thrash J.C."/>
            <person name="Cho J.C."/>
            <person name="Vergin K.L."/>
            <person name="Morris R.M."/>
            <person name="Giovannoni S.J."/>
        </authorList>
    </citation>
    <scope>NUCLEOTIDE SEQUENCE [LARGE SCALE GENOMIC DNA]</scope>
    <source>
        <strain evidence="7 8">HTCC2155</strain>
    </source>
</reference>
<evidence type="ECO:0000256" key="5">
    <source>
        <dbReference type="RuleBase" id="RU000660"/>
    </source>
</evidence>
<dbReference type="SUPFAM" id="SSF64263">
    <property type="entry name" value="Prokaryotic ribosomal protein L17"/>
    <property type="match status" value="1"/>
</dbReference>
<dbReference type="PANTHER" id="PTHR14413">
    <property type="entry name" value="RIBOSOMAL PROTEIN L17"/>
    <property type="match status" value="1"/>
</dbReference>
<evidence type="ECO:0000256" key="1">
    <source>
        <dbReference type="ARBA" id="ARBA00008777"/>
    </source>
</evidence>
<accession>A6DLN8</accession>
<dbReference type="HAMAP" id="MF_01368">
    <property type="entry name" value="Ribosomal_bL17"/>
    <property type="match status" value="1"/>
</dbReference>
<dbReference type="InterPro" id="IPR000456">
    <property type="entry name" value="Ribosomal_bL17"/>
</dbReference>
<feature type="compositionally biased region" description="Acidic residues" evidence="6">
    <location>
        <begin position="127"/>
        <end position="143"/>
    </location>
</feature>
<comment type="caution">
    <text evidence="7">The sequence shown here is derived from an EMBL/GenBank/DDBJ whole genome shotgun (WGS) entry which is preliminary data.</text>
</comment>
<organism evidence="7 8">
    <name type="scientific">Lentisphaera araneosa HTCC2155</name>
    <dbReference type="NCBI Taxonomy" id="313628"/>
    <lineage>
        <taxon>Bacteria</taxon>
        <taxon>Pseudomonadati</taxon>
        <taxon>Lentisphaerota</taxon>
        <taxon>Lentisphaeria</taxon>
        <taxon>Lentisphaerales</taxon>
        <taxon>Lentisphaeraceae</taxon>
        <taxon>Lentisphaera</taxon>
    </lineage>
</organism>
<name>A6DLN8_9BACT</name>
<evidence type="ECO:0000256" key="4">
    <source>
        <dbReference type="HAMAP-Rule" id="MF_01368"/>
    </source>
</evidence>
<dbReference type="NCBIfam" id="TIGR00059">
    <property type="entry name" value="L17"/>
    <property type="match status" value="1"/>
</dbReference>
<keyword evidence="2 4" id="KW-0689">Ribosomal protein</keyword>
<dbReference type="EMBL" id="ABCK01000009">
    <property type="protein sequence ID" value="EDM27493.1"/>
    <property type="molecule type" value="Genomic_DNA"/>
</dbReference>
<dbReference type="STRING" id="313628.LNTAR_05256"/>
<keyword evidence="8" id="KW-1185">Reference proteome</keyword>
<dbReference type="eggNOG" id="COG0203">
    <property type="taxonomic scope" value="Bacteria"/>
</dbReference>
<dbReference type="PANTHER" id="PTHR14413:SF16">
    <property type="entry name" value="LARGE RIBOSOMAL SUBUNIT PROTEIN BL17M"/>
    <property type="match status" value="1"/>
</dbReference>
<keyword evidence="3 4" id="KW-0687">Ribonucleoprotein</keyword>
<dbReference type="AlphaFoldDB" id="A6DLN8"/>
<dbReference type="Pfam" id="PF01196">
    <property type="entry name" value="Ribosomal_L17"/>
    <property type="match status" value="1"/>
</dbReference>
<dbReference type="InterPro" id="IPR036373">
    <property type="entry name" value="Ribosomal_bL17_sf"/>
</dbReference>
<evidence type="ECO:0000256" key="2">
    <source>
        <dbReference type="ARBA" id="ARBA00022980"/>
    </source>
</evidence>
<evidence type="ECO:0000313" key="7">
    <source>
        <dbReference type="EMBL" id="EDM27493.1"/>
    </source>
</evidence>
<sequence>MRHRKKVFKIGRSTSHRKCMMANMLTSLFTHGRIKTTVVRAKELSRQASKMITLAKAGDLHQRRQAISVIRDLDAVRELFDNIAPTFKDRNGGYTRVLRMGKRRGDNAELALVELVGFEPNFEEAEEAEEVVAEDAAPAEETSEDTKEA</sequence>
<dbReference type="OrthoDB" id="9809073at2"/>